<dbReference type="EMBL" id="LVKK01000050">
    <property type="protein sequence ID" value="OAG38897.1"/>
    <property type="molecule type" value="Genomic_DNA"/>
</dbReference>
<protein>
    <recommendedName>
        <fullName evidence="9">Xylanolytic transcriptional activator regulatory domain-containing protein</fullName>
    </recommendedName>
</protein>
<dbReference type="Pfam" id="PF04082">
    <property type="entry name" value="Fungal_trans"/>
    <property type="match status" value="1"/>
</dbReference>
<feature type="region of interest" description="Disordered" evidence="7">
    <location>
        <begin position="150"/>
        <end position="187"/>
    </location>
</feature>
<feature type="region of interest" description="Disordered" evidence="7">
    <location>
        <begin position="31"/>
        <end position="51"/>
    </location>
</feature>
<evidence type="ECO:0000256" key="6">
    <source>
        <dbReference type="ARBA" id="ARBA00023242"/>
    </source>
</evidence>
<accession>A0A177F3J2</accession>
<feature type="compositionally biased region" description="Low complexity" evidence="7">
    <location>
        <begin position="159"/>
        <end position="175"/>
    </location>
</feature>
<evidence type="ECO:0000259" key="9">
    <source>
        <dbReference type="SMART" id="SM00906"/>
    </source>
</evidence>
<organism evidence="10 11">
    <name type="scientific">Fonsecaea monophora</name>
    <dbReference type="NCBI Taxonomy" id="254056"/>
    <lineage>
        <taxon>Eukaryota</taxon>
        <taxon>Fungi</taxon>
        <taxon>Dikarya</taxon>
        <taxon>Ascomycota</taxon>
        <taxon>Pezizomycotina</taxon>
        <taxon>Eurotiomycetes</taxon>
        <taxon>Chaetothyriomycetidae</taxon>
        <taxon>Chaetothyriales</taxon>
        <taxon>Herpotrichiellaceae</taxon>
        <taxon>Fonsecaea</taxon>
    </lineage>
</organism>
<dbReference type="Proteomes" id="UP000077002">
    <property type="component" value="Unassembled WGS sequence"/>
</dbReference>
<keyword evidence="11" id="KW-1185">Reference proteome</keyword>
<feature type="signal peptide" evidence="8">
    <location>
        <begin position="1"/>
        <end position="22"/>
    </location>
</feature>
<keyword evidence="1" id="KW-0479">Metal-binding</keyword>
<evidence type="ECO:0000256" key="1">
    <source>
        <dbReference type="ARBA" id="ARBA00022723"/>
    </source>
</evidence>
<feature type="compositionally biased region" description="Low complexity" evidence="7">
    <location>
        <begin position="35"/>
        <end position="51"/>
    </location>
</feature>
<dbReference type="SMART" id="SM00906">
    <property type="entry name" value="Fungal_trans"/>
    <property type="match status" value="1"/>
</dbReference>
<evidence type="ECO:0000256" key="4">
    <source>
        <dbReference type="ARBA" id="ARBA00023125"/>
    </source>
</evidence>
<dbReference type="GO" id="GO:0003677">
    <property type="term" value="F:DNA binding"/>
    <property type="evidence" value="ECO:0007669"/>
    <property type="project" value="UniProtKB-KW"/>
</dbReference>
<dbReference type="GO" id="GO:0008270">
    <property type="term" value="F:zinc ion binding"/>
    <property type="evidence" value="ECO:0007669"/>
    <property type="project" value="InterPro"/>
</dbReference>
<dbReference type="GeneID" id="34602086"/>
<dbReference type="GO" id="GO:0006351">
    <property type="term" value="P:DNA-templated transcription"/>
    <property type="evidence" value="ECO:0007669"/>
    <property type="project" value="InterPro"/>
</dbReference>
<feature type="domain" description="Xylanolytic transcriptional activator regulatory" evidence="9">
    <location>
        <begin position="373"/>
        <end position="444"/>
    </location>
</feature>
<keyword evidence="4" id="KW-0238">DNA-binding</keyword>
<keyword evidence="8" id="KW-0732">Signal</keyword>
<feature type="chain" id="PRO_5008060851" description="Xylanolytic transcriptional activator regulatory domain-containing protein" evidence="8">
    <location>
        <begin position="23"/>
        <end position="690"/>
    </location>
</feature>
<reference evidence="10 11" key="1">
    <citation type="submission" date="2016-03" db="EMBL/GenBank/DDBJ databases">
        <title>Draft genome sequence of the Fonsecaea monophora CBS 269.37.</title>
        <authorList>
            <person name="Bombassaro A."/>
            <person name="Vinicius W.A."/>
            <person name="De Hoog S."/>
            <person name="Sun J."/>
            <person name="Souza E.M."/>
            <person name="Raittz R.T."/>
            <person name="Costa F."/>
            <person name="Leao A.C."/>
            <person name="Tadra-Sfeir M.Z."/>
            <person name="Baura V."/>
            <person name="Balsanelli E."/>
            <person name="Pedrosa F.O."/>
            <person name="Moreno L.F."/>
            <person name="Steffens M.B."/>
            <person name="Xi L."/>
            <person name="Bocca A.L."/>
            <person name="Felipe M.S."/>
            <person name="Teixeira M."/>
            <person name="Telles Filho F.Q."/>
            <person name="Azevedo C.M."/>
            <person name="Gomes R."/>
            <person name="Vicente V.A."/>
        </authorList>
    </citation>
    <scope>NUCLEOTIDE SEQUENCE [LARGE SCALE GENOMIC DNA]</scope>
    <source>
        <strain evidence="10 11">CBS 269.37</strain>
    </source>
</reference>
<dbReference type="RefSeq" id="XP_022510849.1">
    <property type="nucleotide sequence ID" value="XM_022656887.1"/>
</dbReference>
<evidence type="ECO:0000256" key="8">
    <source>
        <dbReference type="SAM" id="SignalP"/>
    </source>
</evidence>
<evidence type="ECO:0000256" key="3">
    <source>
        <dbReference type="ARBA" id="ARBA00023015"/>
    </source>
</evidence>
<evidence type="ECO:0000256" key="2">
    <source>
        <dbReference type="ARBA" id="ARBA00022833"/>
    </source>
</evidence>
<comment type="caution">
    <text evidence="10">The sequence shown here is derived from an EMBL/GenBank/DDBJ whole genome shotgun (WGS) entry which is preliminary data.</text>
</comment>
<proteinExistence type="predicted"/>
<sequence>MMLLHLGLSLLQAACHRSSSNATRPVKSIAARNLTDSQQSSTTQNSSPGTTLVANTYTPLADSQEDVLQNFLLSGCAQDMDVADAELLNCSDAGHNEDVDTLGLWLEMTGSDIDIEPDKSTSVLAPLSIDALSKAIAPGPFSEQFETLPGLGGAKIPGARNEQSSNRRSNESSASHVVSAGGLPDTIRDSQRIENDATEQLISRFGRLRLAEDGLRRYYGATSNLHLTQNPLVYCFQPNIRTIASHGETDLARAGLQWKSDPTYEEHLTKLFFAWHNSLLNIVNETMYYHHRALYRAGVPTAYFSPTLENAVLAVGASYSSQRLPGVDDPPEFFAYRAKTLLEIEMDSPCMATVQALGTLSAHEAAYARDSRGWLYLGMAVQLLSDLGLHLDLDATFDSKKESEEHTNLRRTIFWSTQALDTGRPCSMRYEDVSVPVPQPVTTVPWKPYMDHNGVLNLDKSLDPSAVGETHLYLVQLCSKIRKMSKILSVLTRYSGLHTTLTDTTFFFVDNMTRELQSWHQSLPEKLKIDPSFDKNKPTLPAVLVLHMQFHEVMIMLRRPFISPSVPNTSHDGMLKDSAEICEASATAICRLLVMYRHQWGMRFMHPQIVSIILTAAMIHVHNCCIYSRDKGMQAHENISLCYSALGEMSYFNIATRSLETIMSLRRDWQSRTFTGIGKKRPGHDIRCGG</sequence>
<dbReference type="CDD" id="cd12148">
    <property type="entry name" value="fungal_TF_MHR"/>
    <property type="match status" value="1"/>
</dbReference>
<keyword evidence="3" id="KW-0805">Transcription regulation</keyword>
<dbReference type="OrthoDB" id="4139475at2759"/>
<keyword evidence="6" id="KW-0539">Nucleus</keyword>
<dbReference type="InterPro" id="IPR007219">
    <property type="entry name" value="XnlR_reg_dom"/>
</dbReference>
<dbReference type="PANTHER" id="PTHR31313">
    <property type="entry name" value="TY1 ENHANCER ACTIVATOR"/>
    <property type="match status" value="1"/>
</dbReference>
<keyword evidence="2" id="KW-0862">Zinc</keyword>
<dbReference type="InterPro" id="IPR051615">
    <property type="entry name" value="Transcr_Regulatory_Elem"/>
</dbReference>
<evidence type="ECO:0000256" key="7">
    <source>
        <dbReference type="SAM" id="MobiDB-lite"/>
    </source>
</evidence>
<dbReference type="AlphaFoldDB" id="A0A177F3J2"/>
<gene>
    <name evidence="10" type="ORF">AYO21_06928</name>
</gene>
<evidence type="ECO:0000256" key="5">
    <source>
        <dbReference type="ARBA" id="ARBA00023163"/>
    </source>
</evidence>
<dbReference type="PANTHER" id="PTHR31313:SF77">
    <property type="entry name" value="ZN(II)2CYS6 TRANSCRIPTION FACTOR (EUROFUNG)"/>
    <property type="match status" value="1"/>
</dbReference>
<evidence type="ECO:0000313" key="11">
    <source>
        <dbReference type="Proteomes" id="UP000077002"/>
    </source>
</evidence>
<keyword evidence="5" id="KW-0804">Transcription</keyword>
<name>A0A177F3J2_9EURO</name>
<evidence type="ECO:0000313" key="10">
    <source>
        <dbReference type="EMBL" id="OAG38897.1"/>
    </source>
</evidence>